<gene>
    <name evidence="1" type="ORF">NIIDNTM18_42830</name>
</gene>
<dbReference type="AlphaFoldDB" id="A0A6S6P910"/>
<evidence type="ECO:0000313" key="2">
    <source>
        <dbReference type="Proteomes" id="UP000515734"/>
    </source>
</evidence>
<proteinExistence type="predicted"/>
<evidence type="ECO:0000313" key="1">
    <source>
        <dbReference type="EMBL" id="BCI55005.1"/>
    </source>
</evidence>
<accession>A0A6S6P910</accession>
<name>A0A6S6P910_9MYCO</name>
<protein>
    <submittedName>
        <fullName evidence="1">Uncharacterized protein</fullName>
    </submittedName>
</protein>
<sequence length="98" mass="10847">MSDKSLSPRKYRKKPVEIEAMQLREDNAGAVLQWLQSFGVEAVMRGGPDGGSRGATITIKTLEGNHLCSVWDYAIRGVRNEAYPCKPDIFAATYEAVE</sequence>
<dbReference type="RefSeq" id="WP_185296628.1">
    <property type="nucleotide sequence ID" value="NZ_AP023287.1"/>
</dbReference>
<reference evidence="1 2" key="1">
    <citation type="submission" date="2020-07" db="EMBL/GenBank/DDBJ databases">
        <title>Complete genome sequence of Mycolicibacterium litorale like strain isolated from cardiac implantable electronic device infection.</title>
        <authorList>
            <person name="Fukano H."/>
            <person name="Miyama H."/>
            <person name="Hoshino Y."/>
        </authorList>
    </citation>
    <scope>NUCLEOTIDE SEQUENCE [LARGE SCALE GENOMIC DNA]</scope>
    <source>
        <strain evidence="1 2">NIIDNTM18</strain>
    </source>
</reference>
<dbReference type="EMBL" id="AP023287">
    <property type="protein sequence ID" value="BCI55005.1"/>
    <property type="molecule type" value="Genomic_DNA"/>
</dbReference>
<organism evidence="1 2">
    <name type="scientific">Mycolicibacterium litorale</name>
    <dbReference type="NCBI Taxonomy" id="758802"/>
    <lineage>
        <taxon>Bacteria</taxon>
        <taxon>Bacillati</taxon>
        <taxon>Actinomycetota</taxon>
        <taxon>Actinomycetes</taxon>
        <taxon>Mycobacteriales</taxon>
        <taxon>Mycobacteriaceae</taxon>
        <taxon>Mycolicibacterium</taxon>
    </lineage>
</organism>
<dbReference type="Proteomes" id="UP000515734">
    <property type="component" value="Chromosome"/>
</dbReference>